<dbReference type="Proteomes" id="UP000295129">
    <property type="component" value="Unassembled WGS sequence"/>
</dbReference>
<dbReference type="Pfam" id="PF04290">
    <property type="entry name" value="DctQ"/>
    <property type="match status" value="1"/>
</dbReference>
<keyword evidence="5 9" id="KW-0812">Transmembrane</keyword>
<dbReference type="RefSeq" id="WP_133591604.1">
    <property type="nucleotide sequence ID" value="NZ_SNVV01000009.1"/>
</dbReference>
<evidence type="ECO:0000256" key="7">
    <source>
        <dbReference type="ARBA" id="ARBA00023136"/>
    </source>
</evidence>
<comment type="function">
    <text evidence="9">Part of the tripartite ATP-independent periplasmic (TRAP) transport system.</text>
</comment>
<accession>A0A4R6E092</accession>
<evidence type="ECO:0000259" key="10">
    <source>
        <dbReference type="Pfam" id="PF04290"/>
    </source>
</evidence>
<evidence type="ECO:0000256" key="1">
    <source>
        <dbReference type="ARBA" id="ARBA00004429"/>
    </source>
</evidence>
<feature type="transmembrane region" description="Helical" evidence="9">
    <location>
        <begin position="96"/>
        <end position="120"/>
    </location>
</feature>
<keyword evidence="3" id="KW-1003">Cell membrane</keyword>
<dbReference type="InterPro" id="IPR007387">
    <property type="entry name" value="TRAP_DctQ"/>
</dbReference>
<keyword evidence="7 9" id="KW-0472">Membrane</keyword>
<evidence type="ECO:0000256" key="9">
    <source>
        <dbReference type="RuleBase" id="RU369079"/>
    </source>
</evidence>
<keyword evidence="4 9" id="KW-0997">Cell inner membrane</keyword>
<name>A0A4R6E092_9RHOO</name>
<organism evidence="11 12">
    <name type="scientific">Azoarcus indigens</name>
    <dbReference type="NCBI Taxonomy" id="29545"/>
    <lineage>
        <taxon>Bacteria</taxon>
        <taxon>Pseudomonadati</taxon>
        <taxon>Pseudomonadota</taxon>
        <taxon>Betaproteobacteria</taxon>
        <taxon>Rhodocyclales</taxon>
        <taxon>Zoogloeaceae</taxon>
        <taxon>Azoarcus</taxon>
    </lineage>
</organism>
<dbReference type="GO" id="GO:0015740">
    <property type="term" value="P:C4-dicarboxylate transport"/>
    <property type="evidence" value="ECO:0007669"/>
    <property type="project" value="TreeGrafter"/>
</dbReference>
<keyword evidence="2 9" id="KW-0813">Transport</keyword>
<sequence>MLKVLDHLEEWLIALLMGAATVIIFVSVLHRYGTGIDYPALQDMLLSINMGWAQELTIIMFVWMAKFGAAYGVRTGIHVGVDVLINRLSTENRGRFILFGLGAGALFTAIVGTLGATFVWENGAHYQIYHWFGIAQDGLYEGPVTPDLEWPTWMVYAAVPLGSYLMCFRFLQVMWSFWKTGELPHHDHGHVDGIDEEYLPADANPYDMSDNLHPHDLKHKQIGEDKDAGKGDKQ</sequence>
<dbReference type="GO" id="GO:0005886">
    <property type="term" value="C:plasma membrane"/>
    <property type="evidence" value="ECO:0007669"/>
    <property type="project" value="UniProtKB-SubCell"/>
</dbReference>
<dbReference type="InterPro" id="IPR055348">
    <property type="entry name" value="DctQ"/>
</dbReference>
<dbReference type="AlphaFoldDB" id="A0A4R6E092"/>
<comment type="subcellular location">
    <subcellularLocation>
        <location evidence="1 9">Cell inner membrane</location>
        <topology evidence="1 9">Multi-pass membrane protein</topology>
    </subcellularLocation>
</comment>
<evidence type="ECO:0000256" key="4">
    <source>
        <dbReference type="ARBA" id="ARBA00022519"/>
    </source>
</evidence>
<evidence type="ECO:0000256" key="5">
    <source>
        <dbReference type="ARBA" id="ARBA00022692"/>
    </source>
</evidence>
<comment type="caution">
    <text evidence="9">Lacks conserved residue(s) required for the propagation of feature annotation.</text>
</comment>
<dbReference type="OrthoDB" id="9791324at2"/>
<keyword evidence="12" id="KW-1185">Reference proteome</keyword>
<dbReference type="PANTHER" id="PTHR35011:SF2">
    <property type="entry name" value="2,3-DIKETO-L-GULONATE TRAP TRANSPORTER SMALL PERMEASE PROTEIN YIAM"/>
    <property type="match status" value="1"/>
</dbReference>
<comment type="similarity">
    <text evidence="8 9">Belongs to the TRAP transporter small permease family.</text>
</comment>
<keyword evidence="6 9" id="KW-1133">Transmembrane helix</keyword>
<evidence type="ECO:0000256" key="3">
    <source>
        <dbReference type="ARBA" id="ARBA00022475"/>
    </source>
</evidence>
<dbReference type="EMBL" id="SNVV01000009">
    <property type="protein sequence ID" value="TDN50389.1"/>
    <property type="molecule type" value="Genomic_DNA"/>
</dbReference>
<comment type="subunit">
    <text evidence="9">The complex comprises the extracytoplasmic solute receptor protein and the two transmembrane proteins.</text>
</comment>
<feature type="domain" description="Tripartite ATP-independent periplasmic transporters DctQ component" evidence="10">
    <location>
        <begin position="22"/>
        <end position="179"/>
    </location>
</feature>
<gene>
    <name evidence="11" type="ORF">C7389_10982</name>
</gene>
<dbReference type="GO" id="GO:0022857">
    <property type="term" value="F:transmembrane transporter activity"/>
    <property type="evidence" value="ECO:0007669"/>
    <property type="project" value="UniProtKB-UniRule"/>
</dbReference>
<feature type="transmembrane region" description="Helical" evidence="9">
    <location>
        <begin position="153"/>
        <end position="171"/>
    </location>
</feature>
<evidence type="ECO:0000256" key="8">
    <source>
        <dbReference type="ARBA" id="ARBA00038436"/>
    </source>
</evidence>
<comment type="caution">
    <text evidence="11">The sequence shown here is derived from an EMBL/GenBank/DDBJ whole genome shotgun (WGS) entry which is preliminary data.</text>
</comment>
<evidence type="ECO:0000313" key="11">
    <source>
        <dbReference type="EMBL" id="TDN50389.1"/>
    </source>
</evidence>
<reference evidence="11 12" key="1">
    <citation type="submission" date="2019-03" db="EMBL/GenBank/DDBJ databases">
        <title>Genomic Encyclopedia of Type Strains, Phase IV (KMG-IV): sequencing the most valuable type-strain genomes for metagenomic binning, comparative biology and taxonomic classification.</title>
        <authorList>
            <person name="Goeker M."/>
        </authorList>
    </citation>
    <scope>NUCLEOTIDE SEQUENCE [LARGE SCALE GENOMIC DNA]</scope>
    <source>
        <strain evidence="11 12">DSM 12121</strain>
    </source>
</reference>
<feature type="transmembrane region" description="Helical" evidence="9">
    <location>
        <begin position="12"/>
        <end position="32"/>
    </location>
</feature>
<proteinExistence type="inferred from homology"/>
<evidence type="ECO:0000313" key="12">
    <source>
        <dbReference type="Proteomes" id="UP000295129"/>
    </source>
</evidence>
<evidence type="ECO:0000256" key="6">
    <source>
        <dbReference type="ARBA" id="ARBA00022989"/>
    </source>
</evidence>
<protein>
    <recommendedName>
        <fullName evidence="9">TRAP transporter small permease protein</fullName>
    </recommendedName>
</protein>
<evidence type="ECO:0000256" key="2">
    <source>
        <dbReference type="ARBA" id="ARBA00022448"/>
    </source>
</evidence>
<dbReference type="PANTHER" id="PTHR35011">
    <property type="entry name" value="2,3-DIKETO-L-GULONATE TRAP TRANSPORTER SMALL PERMEASE PROTEIN YIAM"/>
    <property type="match status" value="1"/>
</dbReference>